<evidence type="ECO:0000313" key="3">
    <source>
        <dbReference type="EMBL" id="QLH49497.1"/>
    </source>
</evidence>
<reference evidence="3 5" key="2">
    <citation type="journal article" date="2019" name="Microbiome">
        <title>Annotated bacterial chromosomes from frame-shift-corrected long-read metagenomic data.</title>
        <authorList>
            <person name="Arumugam K."/>
            <person name="Bagci C."/>
            <person name="Bessarab I."/>
            <person name="Beier S."/>
            <person name="Buchfink B."/>
            <person name="Gorska A."/>
            <person name="Qiu G."/>
            <person name="Huson D.H."/>
            <person name="Williams R.B.H."/>
        </authorList>
    </citation>
    <scope>NUCLEOTIDE SEQUENCE [LARGE SCALE GENOMIC DNA]</scope>
    <source>
        <strain evidence="3">SSA1</strain>
    </source>
</reference>
<dbReference type="EMBL" id="JDST02000003">
    <property type="protein sequence ID" value="KFB78516.1"/>
    <property type="molecule type" value="Genomic_DNA"/>
</dbReference>
<gene>
    <name evidence="2" type="ORF">AW06_000129</name>
    <name evidence="3" type="ORF">HWD57_06675</name>
</gene>
<reference evidence="2 4" key="1">
    <citation type="submission" date="2014-02" db="EMBL/GenBank/DDBJ databases">
        <title>Expanding our view of genomic diversity in Candidatus Accumulibacter clades.</title>
        <authorList>
            <person name="Skennerton C.T."/>
            <person name="Barr J.J."/>
            <person name="Slater F.R."/>
            <person name="Bond P.L."/>
            <person name="Tyson G.W."/>
        </authorList>
    </citation>
    <scope>NUCLEOTIDE SEQUENCE [LARGE SCALE GENOMIC DNA]</scope>
    <source>
        <strain evidence="4">SK-02</strain>
    </source>
</reference>
<proteinExistence type="predicted"/>
<reference evidence="3" key="3">
    <citation type="submission" date="2020-06" db="EMBL/GenBank/DDBJ databases">
        <authorList>
            <person name="Arumugam K."/>
            <person name="Besarab I."/>
            <person name="Haryono M."/>
            <person name="Bagci C."/>
            <person name="Beier S."/>
            <person name="Buchfink B."/>
            <person name="Gorska A."/>
            <person name="Qiu G."/>
            <person name="Huson D.H."/>
            <person name="Williams R.B."/>
        </authorList>
    </citation>
    <scope>NUCLEOTIDE SEQUENCE</scope>
    <source>
        <strain evidence="3">SSA1</strain>
    </source>
</reference>
<dbReference type="InterPro" id="IPR016187">
    <property type="entry name" value="CTDL_fold"/>
</dbReference>
<protein>
    <submittedName>
        <fullName evidence="2">Formylglycine-generating sulfatase enzyme</fullName>
    </submittedName>
    <submittedName>
        <fullName evidence="3">SUMF1/EgtB/PvdO family nonheme iron enzyme</fullName>
    </submittedName>
</protein>
<evidence type="ECO:0000259" key="1">
    <source>
        <dbReference type="Pfam" id="PF03781"/>
    </source>
</evidence>
<dbReference type="SUPFAM" id="SSF56436">
    <property type="entry name" value="C-type lectin-like"/>
    <property type="match status" value="1"/>
</dbReference>
<sequence>MKQQLRDDLQWIRENAEEYRKNVCAKTPVGVFLCGDTPEGLADVSGNVGEWTNSVVGQYPYVADDGREDAGQADTRLVVRGGSWATPVTTRAAPTAAPTIQASGAKSLGLRLVCFSPIL</sequence>
<dbReference type="STRING" id="1453999.AW06_000129"/>
<dbReference type="Proteomes" id="UP000509684">
    <property type="component" value="Chromosome"/>
</dbReference>
<evidence type="ECO:0000313" key="4">
    <source>
        <dbReference type="Proteomes" id="UP000021315"/>
    </source>
</evidence>
<dbReference type="RefSeq" id="WP_171047208.1">
    <property type="nucleotide sequence ID" value="NZ_JDST02000003.1"/>
</dbReference>
<dbReference type="Proteomes" id="UP000021315">
    <property type="component" value="Unassembled WGS sequence"/>
</dbReference>
<dbReference type="EMBL" id="CP058708">
    <property type="protein sequence ID" value="QLH49497.1"/>
    <property type="molecule type" value="Genomic_DNA"/>
</dbReference>
<dbReference type="KEGG" id="acog:HWD57_06675"/>
<dbReference type="InterPro" id="IPR005532">
    <property type="entry name" value="SUMF_dom"/>
</dbReference>
<accession>A0A080MC42</accession>
<dbReference type="AlphaFoldDB" id="A0A080MC42"/>
<accession>A0A7D5SB91</accession>
<keyword evidence="4" id="KW-1185">Reference proteome</keyword>
<evidence type="ECO:0000313" key="2">
    <source>
        <dbReference type="EMBL" id="KFB78516.1"/>
    </source>
</evidence>
<dbReference type="InterPro" id="IPR042095">
    <property type="entry name" value="SUMF_sf"/>
</dbReference>
<organism evidence="2 4">
    <name type="scientific">Candidatus Accumulibacter cognatus</name>
    <dbReference type="NCBI Taxonomy" id="2954383"/>
    <lineage>
        <taxon>Bacteria</taxon>
        <taxon>Pseudomonadati</taxon>
        <taxon>Pseudomonadota</taxon>
        <taxon>Betaproteobacteria</taxon>
        <taxon>Candidatus Accumulibacter</taxon>
    </lineage>
</organism>
<feature type="domain" description="Sulfatase-modifying factor enzyme-like" evidence="1">
    <location>
        <begin position="22"/>
        <end position="113"/>
    </location>
</feature>
<name>A0A080MC42_9PROT</name>
<dbReference type="Gene3D" id="3.90.1580.10">
    <property type="entry name" value="paralog of FGE (formylglycine-generating enzyme)"/>
    <property type="match status" value="1"/>
</dbReference>
<dbReference type="Pfam" id="PF03781">
    <property type="entry name" value="FGE-sulfatase"/>
    <property type="match status" value="1"/>
</dbReference>
<evidence type="ECO:0000313" key="5">
    <source>
        <dbReference type="Proteomes" id="UP000509684"/>
    </source>
</evidence>